<evidence type="ECO:0000256" key="1">
    <source>
        <dbReference type="SAM" id="MobiDB-lite"/>
    </source>
</evidence>
<organism evidence="2 3">
    <name type="scientific">Bradyrhizobium arachidis</name>
    <dbReference type="NCBI Taxonomy" id="858423"/>
    <lineage>
        <taxon>Bacteria</taxon>
        <taxon>Pseudomonadati</taxon>
        <taxon>Pseudomonadota</taxon>
        <taxon>Alphaproteobacteria</taxon>
        <taxon>Hyphomicrobiales</taxon>
        <taxon>Nitrobacteraceae</taxon>
        <taxon>Bradyrhizobium</taxon>
    </lineage>
</organism>
<gene>
    <name evidence="2" type="ORF">WN72_08740</name>
</gene>
<evidence type="ECO:0000313" key="3">
    <source>
        <dbReference type="Proteomes" id="UP000594015"/>
    </source>
</evidence>
<dbReference type="RefSeq" id="WP_092218290.1">
    <property type="nucleotide sequence ID" value="NZ_CP030050.1"/>
</dbReference>
<dbReference type="KEGG" id="barh:WN72_08740"/>
<feature type="compositionally biased region" description="Low complexity" evidence="1">
    <location>
        <begin position="47"/>
        <end position="66"/>
    </location>
</feature>
<proteinExistence type="predicted"/>
<dbReference type="Proteomes" id="UP000594015">
    <property type="component" value="Chromosome"/>
</dbReference>
<name>A0AAE7NN75_9BRAD</name>
<feature type="region of interest" description="Disordered" evidence="1">
    <location>
        <begin position="109"/>
        <end position="135"/>
    </location>
</feature>
<reference evidence="2 3" key="1">
    <citation type="submission" date="2018-06" db="EMBL/GenBank/DDBJ databases">
        <title>Comparative genomics of Bradyrhizobium nodulating Arachidis hypogaea.</title>
        <authorList>
            <person name="Li Y."/>
        </authorList>
    </citation>
    <scope>NUCLEOTIDE SEQUENCE [LARGE SCALE GENOMIC DNA]</scope>
    <source>
        <strain evidence="2 3">CCBAU 051107</strain>
    </source>
</reference>
<sequence length="135" mass="15102">MEPGYKDPNYWMRWCAEQHEQRAQEADAEPPDQAGFEQQLDELQLRSSEQSLPEASSPEAPAAPSHENIRRKDIGGSIPVPPRSNLRYSSFSRTRYSVHVPHAHLGSAATDYQSDLRDKAVQQHAQHSAAERAAG</sequence>
<protein>
    <submittedName>
        <fullName evidence="2">Uncharacterized protein</fullName>
    </submittedName>
</protein>
<accession>A0AAE7NN75</accession>
<dbReference type="EMBL" id="CP030050">
    <property type="protein sequence ID" value="QOZ66468.1"/>
    <property type="molecule type" value="Genomic_DNA"/>
</dbReference>
<feature type="region of interest" description="Disordered" evidence="1">
    <location>
        <begin position="19"/>
        <end position="86"/>
    </location>
</feature>
<dbReference type="AlphaFoldDB" id="A0AAE7NN75"/>
<evidence type="ECO:0000313" key="2">
    <source>
        <dbReference type="EMBL" id="QOZ66468.1"/>
    </source>
</evidence>